<name>A0A0H2VHT5_STAES</name>
<dbReference type="KEGG" id="sep:SE_0611"/>
<dbReference type="Proteomes" id="UP000001411">
    <property type="component" value="Chromosome"/>
</dbReference>
<reference evidence="1 2" key="1">
    <citation type="journal article" date="2003" name="Mol. Microbiol.">
        <title>Genome-based analysis of virulence genes in a non-biofilm-forming Staphylococcus epidermidis strain (ATCC 12228).</title>
        <authorList>
            <person name="Zhang Y.Q."/>
            <person name="Ren S.X."/>
            <person name="Li H.L."/>
            <person name="Wang Y.X."/>
            <person name="Fu G."/>
            <person name="Yang J."/>
            <person name="Qin Z.Q."/>
            <person name="Miao Y.G."/>
            <person name="Wang W.Y."/>
            <person name="Chen R.S."/>
            <person name="Shen Y."/>
            <person name="Chen Z."/>
            <person name="Yuan Z.H."/>
            <person name="Zhao G.P."/>
            <person name="Qu D."/>
            <person name="Danchin A."/>
            <person name="Wen Y.M."/>
        </authorList>
    </citation>
    <scope>NUCLEOTIDE SEQUENCE [LARGE SCALE GENOMIC DNA]</scope>
    <source>
        <strain evidence="2">ATCC 12228 / FDA PCI 1200</strain>
    </source>
</reference>
<accession>A0A0H2VHT5</accession>
<proteinExistence type="predicted"/>
<dbReference type="HOGENOM" id="CLU_3398628_0_0_9"/>
<dbReference type="AlphaFoldDB" id="A0A0H2VHT5"/>
<evidence type="ECO:0000313" key="1">
    <source>
        <dbReference type="EMBL" id="AAO04208.1"/>
    </source>
</evidence>
<gene>
    <name evidence="1" type="ordered locus">SE_0611</name>
</gene>
<evidence type="ECO:0000313" key="2">
    <source>
        <dbReference type="Proteomes" id="UP000001411"/>
    </source>
</evidence>
<organism evidence="1 2">
    <name type="scientific">Staphylococcus epidermidis (strain ATCC 12228 / FDA PCI 1200)</name>
    <dbReference type="NCBI Taxonomy" id="176280"/>
    <lineage>
        <taxon>Bacteria</taxon>
        <taxon>Bacillati</taxon>
        <taxon>Bacillota</taxon>
        <taxon>Bacilli</taxon>
        <taxon>Bacillales</taxon>
        <taxon>Staphylococcaceae</taxon>
        <taxon>Staphylococcus</taxon>
    </lineage>
</organism>
<dbReference type="EMBL" id="AE015929">
    <property type="protein sequence ID" value="AAO04208.1"/>
    <property type="molecule type" value="Genomic_DNA"/>
</dbReference>
<dbReference type="OrthoDB" id="9871718at2"/>
<protein>
    <submittedName>
        <fullName evidence="1">Uncharacterized protein</fullName>
    </submittedName>
</protein>
<sequence length="31" mass="3552">MINNQRIVCDSLVVLFLCQIQLVTMKKLNSS</sequence>